<dbReference type="AlphaFoldDB" id="A0AAY5L3U3"/>
<keyword evidence="2" id="KW-1185">Reference proteome</keyword>
<reference evidence="1 2" key="1">
    <citation type="submission" date="2020-02" db="EMBL/GenBank/DDBJ databases">
        <title>Esox lucius (northern pike) genome, fEsoLuc1, primary haplotype.</title>
        <authorList>
            <person name="Myers G."/>
            <person name="Karagic N."/>
            <person name="Meyer A."/>
            <person name="Pippel M."/>
            <person name="Reichard M."/>
            <person name="Winkler S."/>
            <person name="Tracey A."/>
            <person name="Sims Y."/>
            <person name="Howe K."/>
            <person name="Rhie A."/>
            <person name="Formenti G."/>
            <person name="Durbin R."/>
            <person name="Fedrigo O."/>
            <person name="Jarvis E.D."/>
        </authorList>
    </citation>
    <scope>NUCLEOTIDE SEQUENCE [LARGE SCALE GENOMIC DNA]</scope>
</reference>
<evidence type="ECO:0000313" key="1">
    <source>
        <dbReference type="Ensembl" id="ENSELUP00000095701.1"/>
    </source>
</evidence>
<protein>
    <submittedName>
        <fullName evidence="1">Uncharacterized protein</fullName>
    </submittedName>
</protein>
<proteinExistence type="predicted"/>
<name>A0AAY5L3U3_ESOLU</name>
<evidence type="ECO:0000313" key="2">
    <source>
        <dbReference type="Proteomes" id="UP000265140"/>
    </source>
</evidence>
<dbReference type="Ensembl" id="ENSELUT00000107490.1">
    <property type="protein sequence ID" value="ENSELUP00000095701.1"/>
    <property type="gene ID" value="ENSELUG00000041246.1"/>
</dbReference>
<dbReference type="Proteomes" id="UP000265140">
    <property type="component" value="Chromosome 12"/>
</dbReference>
<sequence>MSHNVFSLLSQACSGESKGPCRPGFSQTSYSWLIPRDVLQGQSILEGKVSNEAFTHRGKMYLCFKASGGGRWAVGGGRWWLVVGGDVCASVRLDVFFL</sequence>
<organism evidence="1 2">
    <name type="scientific">Esox lucius</name>
    <name type="common">Northern pike</name>
    <dbReference type="NCBI Taxonomy" id="8010"/>
    <lineage>
        <taxon>Eukaryota</taxon>
        <taxon>Metazoa</taxon>
        <taxon>Chordata</taxon>
        <taxon>Craniata</taxon>
        <taxon>Vertebrata</taxon>
        <taxon>Euteleostomi</taxon>
        <taxon>Actinopterygii</taxon>
        <taxon>Neopterygii</taxon>
        <taxon>Teleostei</taxon>
        <taxon>Protacanthopterygii</taxon>
        <taxon>Esociformes</taxon>
        <taxon>Esocidae</taxon>
        <taxon>Esox</taxon>
    </lineage>
</organism>
<accession>A0AAY5L3U3</accession>
<reference evidence="1" key="3">
    <citation type="submission" date="2025-09" db="UniProtKB">
        <authorList>
            <consortium name="Ensembl"/>
        </authorList>
    </citation>
    <scope>IDENTIFICATION</scope>
</reference>
<reference evidence="1" key="2">
    <citation type="submission" date="2025-08" db="UniProtKB">
        <authorList>
            <consortium name="Ensembl"/>
        </authorList>
    </citation>
    <scope>IDENTIFICATION</scope>
</reference>
<dbReference type="GeneTree" id="ENSGT00990000209425"/>